<dbReference type="OrthoDB" id="4618973at2"/>
<name>A0A239B9W1_9ACTN</name>
<keyword evidence="2" id="KW-1185">Reference proteome</keyword>
<dbReference type="InterPro" id="IPR019587">
    <property type="entry name" value="Polyketide_cyclase/dehydratase"/>
</dbReference>
<dbReference type="EMBL" id="FZOH01000002">
    <property type="protein sequence ID" value="SNS04650.1"/>
    <property type="molecule type" value="Genomic_DNA"/>
</dbReference>
<dbReference type="Gene3D" id="3.30.530.20">
    <property type="match status" value="1"/>
</dbReference>
<accession>A0A239B9W1</accession>
<dbReference type="SUPFAM" id="SSF55961">
    <property type="entry name" value="Bet v1-like"/>
    <property type="match status" value="1"/>
</dbReference>
<dbReference type="Pfam" id="PF10604">
    <property type="entry name" value="Polyketide_cyc2"/>
    <property type="match status" value="1"/>
</dbReference>
<evidence type="ECO:0000313" key="1">
    <source>
        <dbReference type="EMBL" id="SNS04650.1"/>
    </source>
</evidence>
<dbReference type="RefSeq" id="WP_089402831.1">
    <property type="nucleotide sequence ID" value="NZ_FZOH01000002.1"/>
</dbReference>
<gene>
    <name evidence="1" type="ORF">SAMN04488107_1033</name>
</gene>
<proteinExistence type="predicted"/>
<dbReference type="AlphaFoldDB" id="A0A239B9W1"/>
<dbReference type="CDD" id="cd07812">
    <property type="entry name" value="SRPBCC"/>
    <property type="match status" value="1"/>
</dbReference>
<organism evidence="1 2">
    <name type="scientific">Geodermatophilus saharensis</name>
    <dbReference type="NCBI Taxonomy" id="1137994"/>
    <lineage>
        <taxon>Bacteria</taxon>
        <taxon>Bacillati</taxon>
        <taxon>Actinomycetota</taxon>
        <taxon>Actinomycetes</taxon>
        <taxon>Geodermatophilales</taxon>
        <taxon>Geodermatophilaceae</taxon>
        <taxon>Geodermatophilus</taxon>
    </lineage>
</organism>
<protein>
    <submittedName>
        <fullName evidence="1">Ribosome association toxin PasT (RatA) of the RatAB toxin-antitoxin module</fullName>
    </submittedName>
</protein>
<sequence length="154" mass="16772">MSDLTHSGSIIVAASPEEVYDLVSDVTRTGEWSPVCVACWWDEGATGAVGDWFTGRNVTPARTWETRSVVAVADRGREFAWLVGGTRARWGYTLEAVGGGTRLTESWEFLPGGLELMEERYGQDAPEQVQVRIRAAREGIPATLASIKRIAEAG</sequence>
<dbReference type="Proteomes" id="UP000198386">
    <property type="component" value="Unassembled WGS sequence"/>
</dbReference>
<reference evidence="2" key="1">
    <citation type="submission" date="2017-06" db="EMBL/GenBank/DDBJ databases">
        <authorList>
            <person name="Varghese N."/>
            <person name="Submissions S."/>
        </authorList>
    </citation>
    <scope>NUCLEOTIDE SEQUENCE [LARGE SCALE GENOMIC DNA]</scope>
    <source>
        <strain evidence="2">DSM 45423</strain>
    </source>
</reference>
<evidence type="ECO:0000313" key="2">
    <source>
        <dbReference type="Proteomes" id="UP000198386"/>
    </source>
</evidence>
<dbReference type="InterPro" id="IPR023393">
    <property type="entry name" value="START-like_dom_sf"/>
</dbReference>